<gene>
    <name evidence="1" type="ORF">FB45DRAFT_874500</name>
</gene>
<dbReference type="EMBL" id="JARKIF010000028">
    <property type="protein sequence ID" value="KAJ7613553.1"/>
    <property type="molecule type" value="Genomic_DNA"/>
</dbReference>
<comment type="caution">
    <text evidence="1">The sequence shown here is derived from an EMBL/GenBank/DDBJ whole genome shotgun (WGS) entry which is preliminary data.</text>
</comment>
<protein>
    <submittedName>
        <fullName evidence="1">Uncharacterized protein</fullName>
    </submittedName>
</protein>
<evidence type="ECO:0000313" key="1">
    <source>
        <dbReference type="EMBL" id="KAJ7613553.1"/>
    </source>
</evidence>
<dbReference type="Proteomes" id="UP001221142">
    <property type="component" value="Unassembled WGS sequence"/>
</dbReference>
<keyword evidence="2" id="KW-1185">Reference proteome</keyword>
<accession>A0AAD7B8X0</accession>
<evidence type="ECO:0000313" key="2">
    <source>
        <dbReference type="Proteomes" id="UP001221142"/>
    </source>
</evidence>
<reference evidence="1" key="1">
    <citation type="submission" date="2023-03" db="EMBL/GenBank/DDBJ databases">
        <title>Massive genome expansion in bonnet fungi (Mycena s.s.) driven by repeated elements and novel gene families across ecological guilds.</title>
        <authorList>
            <consortium name="Lawrence Berkeley National Laboratory"/>
            <person name="Harder C.B."/>
            <person name="Miyauchi S."/>
            <person name="Viragh M."/>
            <person name="Kuo A."/>
            <person name="Thoen E."/>
            <person name="Andreopoulos B."/>
            <person name="Lu D."/>
            <person name="Skrede I."/>
            <person name="Drula E."/>
            <person name="Henrissat B."/>
            <person name="Morin E."/>
            <person name="Kohler A."/>
            <person name="Barry K."/>
            <person name="LaButti K."/>
            <person name="Morin E."/>
            <person name="Salamov A."/>
            <person name="Lipzen A."/>
            <person name="Mereny Z."/>
            <person name="Hegedus B."/>
            <person name="Baldrian P."/>
            <person name="Stursova M."/>
            <person name="Weitz H."/>
            <person name="Taylor A."/>
            <person name="Grigoriev I.V."/>
            <person name="Nagy L.G."/>
            <person name="Martin F."/>
            <person name="Kauserud H."/>
        </authorList>
    </citation>
    <scope>NUCLEOTIDE SEQUENCE</scope>
    <source>
        <strain evidence="1">9284</strain>
    </source>
</reference>
<sequence length="270" mass="29553">MHRCQGQKDVGDTFSISILSRYSPSDVINGRPHITSSAFPPSSPVVSRQRLPGARVPMIGGFLSTLDGCSQEDCGGTPGPREIAFTVGIAAVPTPPFPYLRVDDAVNPHRLCCSARPVLVVGIGPRNARRPIHASRCRIRVEYLTSWTSGSALRNSPSGIDTLNSWRTQRRRHMSQMCRGGNGFQLSVHHSYCGSSRPDLSTRAILVSGLFAYVLLPIPITSPRLTQRTSPVPAGVGAQHCSQAAQHRRELRDWLPISSKRPLKYRVKTV</sequence>
<dbReference type="AlphaFoldDB" id="A0AAD7B8X0"/>
<organism evidence="1 2">
    <name type="scientific">Roridomyces roridus</name>
    <dbReference type="NCBI Taxonomy" id="1738132"/>
    <lineage>
        <taxon>Eukaryota</taxon>
        <taxon>Fungi</taxon>
        <taxon>Dikarya</taxon>
        <taxon>Basidiomycota</taxon>
        <taxon>Agaricomycotina</taxon>
        <taxon>Agaricomycetes</taxon>
        <taxon>Agaricomycetidae</taxon>
        <taxon>Agaricales</taxon>
        <taxon>Marasmiineae</taxon>
        <taxon>Mycenaceae</taxon>
        <taxon>Roridomyces</taxon>
    </lineage>
</organism>
<name>A0AAD7B8X0_9AGAR</name>
<proteinExistence type="predicted"/>